<feature type="region of interest" description="Disordered" evidence="1">
    <location>
        <begin position="95"/>
        <end position="138"/>
    </location>
</feature>
<keyword evidence="2" id="KW-1133">Transmembrane helix</keyword>
<feature type="transmembrane region" description="Helical" evidence="2">
    <location>
        <begin position="146"/>
        <end position="166"/>
    </location>
</feature>
<comment type="caution">
    <text evidence="3">The sequence shown here is derived from an EMBL/GenBank/DDBJ whole genome shotgun (WGS) entry which is preliminary data.</text>
</comment>
<keyword evidence="2" id="KW-0812">Transmembrane</keyword>
<evidence type="ECO:0000313" key="3">
    <source>
        <dbReference type="EMBL" id="TWG00848.1"/>
    </source>
</evidence>
<evidence type="ECO:0000313" key="4">
    <source>
        <dbReference type="Proteomes" id="UP000317940"/>
    </source>
</evidence>
<dbReference type="Proteomes" id="UP000317940">
    <property type="component" value="Unassembled WGS sequence"/>
</dbReference>
<organism evidence="3 4">
    <name type="scientific">Kitasatospora viridis</name>
    <dbReference type="NCBI Taxonomy" id="281105"/>
    <lineage>
        <taxon>Bacteria</taxon>
        <taxon>Bacillati</taxon>
        <taxon>Actinomycetota</taxon>
        <taxon>Actinomycetes</taxon>
        <taxon>Kitasatosporales</taxon>
        <taxon>Streptomycetaceae</taxon>
        <taxon>Kitasatospora</taxon>
    </lineage>
</organism>
<feature type="region of interest" description="Disordered" evidence="1">
    <location>
        <begin position="228"/>
        <end position="247"/>
    </location>
</feature>
<dbReference type="EMBL" id="VIWT01000001">
    <property type="protein sequence ID" value="TWG00848.1"/>
    <property type="molecule type" value="Genomic_DNA"/>
</dbReference>
<dbReference type="AlphaFoldDB" id="A0A561UNA5"/>
<proteinExistence type="predicted"/>
<name>A0A561UNA5_9ACTN</name>
<keyword evidence="4" id="KW-1185">Reference proteome</keyword>
<feature type="compositionally biased region" description="Polar residues" evidence="1">
    <location>
        <begin position="228"/>
        <end position="244"/>
    </location>
</feature>
<accession>A0A561UNA5</accession>
<dbReference type="Pfam" id="PF13560">
    <property type="entry name" value="HTH_31"/>
    <property type="match status" value="1"/>
</dbReference>
<keyword evidence="2" id="KW-0472">Membrane</keyword>
<evidence type="ECO:0000256" key="2">
    <source>
        <dbReference type="SAM" id="Phobius"/>
    </source>
</evidence>
<gene>
    <name evidence="3" type="ORF">FHX73_114728</name>
</gene>
<protein>
    <submittedName>
        <fullName evidence="3">Helix-turn-helix protein</fullName>
    </submittedName>
</protein>
<evidence type="ECO:0000256" key="1">
    <source>
        <dbReference type="SAM" id="MobiDB-lite"/>
    </source>
</evidence>
<sequence length="400" mass="39953">MDTTEPGTGAVAERRAAVAEFAAALRQLRLRAGQPSFRAMAGATGAISHTTLHEAASGTRLPSWPTTRSYVQACGGSEPEWHERWLAAAQAGAVPEPADLPPTTVPAVPAADGGSDEPGRDEPGQDEPAPPLHPRKPARALRRRRLLVLTHALALAAGAAIGAGAVPAGHGPTGAAAGEPPAAPGYVARIASATGAVYATSTKLPVTHPVAAGDTLVVPVMLTNTHDGTVSATDSRGNTYTTAADQPDGGAGDRTLILTAVAVKALTTSDTITLSYPSTGEQHVAVDELANVGAVDQHAAATGGAGTGFDSGPTPPTATRSELVFAVAGVQGGAAVAWSDGFTALPTLFVSQDQLATGYETVGAPGSYAAAGTCDHQWMAAAVAFAPARAGNGKGLVKSS</sequence>
<dbReference type="RefSeq" id="WP_211786245.1">
    <property type="nucleotide sequence ID" value="NZ_BAAAMZ010000003.1"/>
</dbReference>
<reference evidence="3 4" key="1">
    <citation type="submission" date="2019-06" db="EMBL/GenBank/DDBJ databases">
        <title>Sequencing the genomes of 1000 actinobacteria strains.</title>
        <authorList>
            <person name="Klenk H.-P."/>
        </authorList>
    </citation>
    <scope>NUCLEOTIDE SEQUENCE [LARGE SCALE GENOMIC DNA]</scope>
    <source>
        <strain evidence="3 4">DSM 44826</strain>
    </source>
</reference>